<accession>A0A7I7K5D1</accession>
<proteinExistence type="predicted"/>
<name>A0A7I7K5D1_9MYCO</name>
<dbReference type="AlphaFoldDB" id="A0A7I7K5D1"/>
<reference evidence="1 2" key="1">
    <citation type="journal article" date="2019" name="Emerg. Microbes Infect.">
        <title>Comprehensive subspecies identification of 175 nontuberculous mycobacteria species based on 7547 genomic profiles.</title>
        <authorList>
            <person name="Matsumoto Y."/>
            <person name="Kinjo T."/>
            <person name="Motooka D."/>
            <person name="Nabeya D."/>
            <person name="Jung N."/>
            <person name="Uechi K."/>
            <person name="Horii T."/>
            <person name="Iida T."/>
            <person name="Fujita J."/>
            <person name="Nakamura S."/>
        </authorList>
    </citation>
    <scope>NUCLEOTIDE SEQUENCE [LARGE SCALE GENOMIC DNA]</scope>
    <source>
        <strain evidence="1 2">JCM 6396</strain>
    </source>
</reference>
<evidence type="ECO:0000313" key="2">
    <source>
        <dbReference type="Proteomes" id="UP000467006"/>
    </source>
</evidence>
<evidence type="ECO:0000313" key="1">
    <source>
        <dbReference type="EMBL" id="BBX18701.1"/>
    </source>
</evidence>
<dbReference type="EMBL" id="AP022563">
    <property type="protein sequence ID" value="BBX18701.1"/>
    <property type="molecule type" value="Genomic_DNA"/>
</dbReference>
<sequence>MLIAVRTTASPSAAPLYKILSIRLEKVGSVYTSPISTVRYVHGLCREIVRSNNPSFDWDCAAVYVAIA</sequence>
<gene>
    <name evidence="1" type="ORF">MDUV_35610</name>
</gene>
<dbReference type="KEGG" id="mdu:MDUV_35610"/>
<dbReference type="Proteomes" id="UP000467006">
    <property type="component" value="Chromosome"/>
</dbReference>
<organism evidence="1 2">
    <name type="scientific">Mycolicibacterium duvalii</name>
    <dbReference type="NCBI Taxonomy" id="39688"/>
    <lineage>
        <taxon>Bacteria</taxon>
        <taxon>Bacillati</taxon>
        <taxon>Actinomycetota</taxon>
        <taxon>Actinomycetes</taxon>
        <taxon>Mycobacteriales</taxon>
        <taxon>Mycobacteriaceae</taxon>
        <taxon>Mycolicibacterium</taxon>
    </lineage>
</organism>
<protein>
    <submittedName>
        <fullName evidence="1">Uncharacterized protein</fullName>
    </submittedName>
</protein>
<keyword evidence="2" id="KW-1185">Reference proteome</keyword>